<keyword evidence="6" id="KW-0255">Endonuclease</keyword>
<evidence type="ECO:0000256" key="2">
    <source>
        <dbReference type="ARBA" id="ARBA00005300"/>
    </source>
</evidence>
<reference evidence="10 11" key="1">
    <citation type="journal article" date="2019" name="Sci. Rep.">
        <title>Orb-weaving spider Araneus ventricosus genome elucidates the spidroin gene catalogue.</title>
        <authorList>
            <person name="Kono N."/>
            <person name="Nakamura H."/>
            <person name="Ohtoshi R."/>
            <person name="Moran D.A.P."/>
            <person name="Shinohara A."/>
            <person name="Yoshida Y."/>
            <person name="Fujiwara M."/>
            <person name="Mori M."/>
            <person name="Tomita M."/>
            <person name="Arakawa K."/>
        </authorList>
    </citation>
    <scope>NUCLEOTIDE SEQUENCE [LARGE SCALE GENOMIC DNA]</scope>
</reference>
<keyword evidence="5" id="KW-0479">Metal-binding</keyword>
<dbReference type="PANTHER" id="PTHR10642:SF26">
    <property type="entry name" value="RIBONUCLEASE H1"/>
    <property type="match status" value="1"/>
</dbReference>
<comment type="caution">
    <text evidence="10">The sequence shown here is derived from an EMBL/GenBank/DDBJ whole genome shotgun (WGS) entry which is preliminary data.</text>
</comment>
<dbReference type="GO" id="GO:0003676">
    <property type="term" value="F:nucleic acid binding"/>
    <property type="evidence" value="ECO:0007669"/>
    <property type="project" value="InterPro"/>
</dbReference>
<dbReference type="GO" id="GO:0046872">
    <property type="term" value="F:metal ion binding"/>
    <property type="evidence" value="ECO:0007669"/>
    <property type="project" value="UniProtKB-KW"/>
</dbReference>
<keyword evidence="4" id="KW-0540">Nuclease</keyword>
<accession>A0A4Y2T9F7</accession>
<proteinExistence type="inferred from homology"/>
<evidence type="ECO:0000256" key="6">
    <source>
        <dbReference type="ARBA" id="ARBA00022759"/>
    </source>
</evidence>
<comment type="catalytic activity">
    <reaction evidence="1">
        <text>Endonucleolytic cleavage to 5'-phosphomonoester.</text>
        <dbReference type="EC" id="3.1.26.4"/>
    </reaction>
</comment>
<feature type="region of interest" description="Disordered" evidence="8">
    <location>
        <begin position="298"/>
        <end position="324"/>
    </location>
</feature>
<dbReference type="InterPro" id="IPR012337">
    <property type="entry name" value="RNaseH-like_sf"/>
</dbReference>
<protein>
    <recommendedName>
        <fullName evidence="3">ribonuclease H</fullName>
        <ecNumber evidence="3">3.1.26.4</ecNumber>
    </recommendedName>
</protein>
<dbReference type="SUPFAM" id="SSF53098">
    <property type="entry name" value="Ribonuclease H-like"/>
    <property type="match status" value="1"/>
</dbReference>
<keyword evidence="7" id="KW-0378">Hydrolase</keyword>
<dbReference type="Gene3D" id="3.30.420.10">
    <property type="entry name" value="Ribonuclease H-like superfamily/Ribonuclease H"/>
    <property type="match status" value="1"/>
</dbReference>
<dbReference type="EMBL" id="BGPR01026373">
    <property type="protein sequence ID" value="GBN96039.1"/>
    <property type="molecule type" value="Genomic_DNA"/>
</dbReference>
<evidence type="ECO:0000256" key="8">
    <source>
        <dbReference type="SAM" id="MobiDB-lite"/>
    </source>
</evidence>
<evidence type="ECO:0000256" key="5">
    <source>
        <dbReference type="ARBA" id="ARBA00022723"/>
    </source>
</evidence>
<dbReference type="OrthoDB" id="6774133at2759"/>
<feature type="domain" description="RNase H type-1" evidence="9">
    <location>
        <begin position="87"/>
        <end position="215"/>
    </location>
</feature>
<dbReference type="AlphaFoldDB" id="A0A4Y2T9F7"/>
<keyword evidence="11" id="KW-1185">Reference proteome</keyword>
<dbReference type="PANTHER" id="PTHR10642">
    <property type="entry name" value="RIBONUCLEASE H1"/>
    <property type="match status" value="1"/>
</dbReference>
<dbReference type="InterPro" id="IPR036397">
    <property type="entry name" value="RNaseH_sf"/>
</dbReference>
<evidence type="ECO:0000256" key="4">
    <source>
        <dbReference type="ARBA" id="ARBA00022722"/>
    </source>
</evidence>
<evidence type="ECO:0000313" key="10">
    <source>
        <dbReference type="EMBL" id="GBN96039.1"/>
    </source>
</evidence>
<evidence type="ECO:0000256" key="3">
    <source>
        <dbReference type="ARBA" id="ARBA00012180"/>
    </source>
</evidence>
<dbReference type="PROSITE" id="PS50879">
    <property type="entry name" value="RNASE_H_1"/>
    <property type="match status" value="1"/>
</dbReference>
<dbReference type="Pfam" id="PF00075">
    <property type="entry name" value="RNase_H"/>
    <property type="match status" value="1"/>
</dbReference>
<organism evidence="10 11">
    <name type="scientific">Araneus ventricosus</name>
    <name type="common">Orbweaver spider</name>
    <name type="synonym">Epeira ventricosa</name>
    <dbReference type="NCBI Taxonomy" id="182803"/>
    <lineage>
        <taxon>Eukaryota</taxon>
        <taxon>Metazoa</taxon>
        <taxon>Ecdysozoa</taxon>
        <taxon>Arthropoda</taxon>
        <taxon>Chelicerata</taxon>
        <taxon>Arachnida</taxon>
        <taxon>Araneae</taxon>
        <taxon>Araneomorphae</taxon>
        <taxon>Entelegynae</taxon>
        <taxon>Araneoidea</taxon>
        <taxon>Araneidae</taxon>
        <taxon>Araneus</taxon>
    </lineage>
</organism>
<dbReference type="GO" id="GO:0043137">
    <property type="term" value="P:DNA replication, removal of RNA primer"/>
    <property type="evidence" value="ECO:0007669"/>
    <property type="project" value="TreeGrafter"/>
</dbReference>
<dbReference type="InterPro" id="IPR050092">
    <property type="entry name" value="RNase_H"/>
</dbReference>
<sequence length="324" mass="37073">MYDRVLRPLFGMFYSNKKSYIPSFGHRMRLLIQDIDMENVDILAKEEETPPWTERNIAVIEDFSKQTKSLTPDSVYLQLFYSHRQQFSTYEAVFTDGSKTVNHVGSAVVFNHLTIAEKLHNYCSVFTAEIYAILKALHTIELQDIKKWIIYTDSKSSVEALLYSSRDSHPFVIQCIKLIYTLKTNGHEIKFCWIPGHVGIRENEQVDRAAKTSVIKENFSVRLNYNGQTWLLRHKTPINQFSRDCSVWKQEKEIITTKITKQISYPDARKLVKSWTPTPGTSFASAIKKTPVAIFTPTNQSGLPSEINSTTSSPLPATHSPVTT</sequence>
<dbReference type="InterPro" id="IPR002156">
    <property type="entry name" value="RNaseH_domain"/>
</dbReference>
<gene>
    <name evidence="10" type="ORF">AVEN_241600_1</name>
</gene>
<comment type="similarity">
    <text evidence="2">Belongs to the RNase H family.</text>
</comment>
<evidence type="ECO:0000313" key="11">
    <source>
        <dbReference type="Proteomes" id="UP000499080"/>
    </source>
</evidence>
<dbReference type="GO" id="GO:0004523">
    <property type="term" value="F:RNA-DNA hybrid ribonuclease activity"/>
    <property type="evidence" value="ECO:0007669"/>
    <property type="project" value="UniProtKB-EC"/>
</dbReference>
<evidence type="ECO:0000256" key="7">
    <source>
        <dbReference type="ARBA" id="ARBA00022801"/>
    </source>
</evidence>
<evidence type="ECO:0000259" key="9">
    <source>
        <dbReference type="PROSITE" id="PS50879"/>
    </source>
</evidence>
<evidence type="ECO:0000256" key="1">
    <source>
        <dbReference type="ARBA" id="ARBA00000077"/>
    </source>
</evidence>
<dbReference type="CDD" id="cd09276">
    <property type="entry name" value="Rnase_HI_RT_non_LTR"/>
    <property type="match status" value="1"/>
</dbReference>
<dbReference type="Proteomes" id="UP000499080">
    <property type="component" value="Unassembled WGS sequence"/>
</dbReference>
<name>A0A4Y2T9F7_ARAVE</name>
<dbReference type="EC" id="3.1.26.4" evidence="3"/>